<evidence type="ECO:0000259" key="2">
    <source>
        <dbReference type="PROSITE" id="PS50835"/>
    </source>
</evidence>
<dbReference type="AlphaFoldDB" id="A0A974H1C2"/>
<dbReference type="GO" id="GO:0030424">
    <property type="term" value="C:axon"/>
    <property type="evidence" value="ECO:0007669"/>
    <property type="project" value="TreeGrafter"/>
</dbReference>
<dbReference type="InterPro" id="IPR003598">
    <property type="entry name" value="Ig_sub2"/>
</dbReference>
<dbReference type="GO" id="GO:0007411">
    <property type="term" value="P:axon guidance"/>
    <property type="evidence" value="ECO:0007669"/>
    <property type="project" value="TreeGrafter"/>
</dbReference>
<feature type="domain" description="Ig-like" evidence="2">
    <location>
        <begin position="569"/>
        <end position="657"/>
    </location>
</feature>
<dbReference type="Gene3D" id="2.60.40.10">
    <property type="entry name" value="Immunoglobulins"/>
    <property type="match status" value="6"/>
</dbReference>
<dbReference type="PANTHER" id="PTHR10075">
    <property type="entry name" value="BASIGIN RELATED"/>
    <property type="match status" value="1"/>
</dbReference>
<dbReference type="InterPro" id="IPR003599">
    <property type="entry name" value="Ig_sub"/>
</dbReference>
<dbReference type="Pfam" id="PF07679">
    <property type="entry name" value="I-set"/>
    <property type="match status" value="6"/>
</dbReference>
<dbReference type="SMART" id="SM00409">
    <property type="entry name" value="IG"/>
    <property type="match status" value="4"/>
</dbReference>
<dbReference type="Proteomes" id="UP000694892">
    <property type="component" value="Chromosome 9_10S"/>
</dbReference>
<dbReference type="GO" id="GO:0098632">
    <property type="term" value="F:cell-cell adhesion mediator activity"/>
    <property type="evidence" value="ECO:0007669"/>
    <property type="project" value="TreeGrafter"/>
</dbReference>
<dbReference type="GO" id="GO:0070593">
    <property type="term" value="P:dendrite self-avoidance"/>
    <property type="evidence" value="ECO:0007669"/>
    <property type="project" value="TreeGrafter"/>
</dbReference>
<dbReference type="GO" id="GO:0007156">
    <property type="term" value="P:homophilic cell adhesion via plasma membrane adhesion molecules"/>
    <property type="evidence" value="ECO:0007669"/>
    <property type="project" value="TreeGrafter"/>
</dbReference>
<organism evidence="3 4">
    <name type="scientific">Xenopus laevis</name>
    <name type="common">African clawed frog</name>
    <dbReference type="NCBI Taxonomy" id="8355"/>
    <lineage>
        <taxon>Eukaryota</taxon>
        <taxon>Metazoa</taxon>
        <taxon>Chordata</taxon>
        <taxon>Craniata</taxon>
        <taxon>Vertebrata</taxon>
        <taxon>Euteleostomi</taxon>
        <taxon>Amphibia</taxon>
        <taxon>Batrachia</taxon>
        <taxon>Anura</taxon>
        <taxon>Pipoidea</taxon>
        <taxon>Pipidae</taxon>
        <taxon>Xenopodinae</taxon>
        <taxon>Xenopus</taxon>
        <taxon>Xenopus</taxon>
    </lineage>
</organism>
<dbReference type="InterPro" id="IPR007110">
    <property type="entry name" value="Ig-like_dom"/>
</dbReference>
<sequence>MLLIAVYTDITSPCVLSSEEESTESYRSNLLLANKTKTLESMPESAVYSNKLEFKLEASKPDFVKQLAPQVLQIYIDDNEFSCIIPHVQIDKEEEYTYIAINDHGEARCSSYLTVGPKQFLEVTQTNIEKPKILSTSTDGSFLCAPSFVHPLEPVRCAQSHPAIFKYIITGNPKSKNQWCKGENHIFSNKQYSFSLNQNEEGTFIIHKSQLEDCGSYTSPVLRTKIESLEAAVGHSAVFTCETEPAPNLSFQWFKSGREIYESDKYSVKTFNYVSTLEVLKAQVVDCGDYSCKASNQFGSISSSASLTVTEALPPSFVTRPESVTSFVSKKAKFQATVSGTPVIDAIWKKDGFAISSSENLHITAANNKHVLELLNLSISDKGIYSCKASNKFGTDTCQAELIVIDKPHFIKELGPICSAVNKTICLECQVDEDRKVTVVWMKGDHKLLPGKDYRIYFEDKVASLEIPVAKIKDSGNYMCTATNDAGSSSTFSSVICRVSGTGPFDASWFKDKKQIQSSKKYRLILQRSLVFLEISSFNSADVGNYVCVVVNEVGKCICSAPYQLKDPPSFVKKTENITSIVGSNVSMQAVLTGSEVITVSWMKGKDVVQEDDKIKITYDNNVATLYISNIQLSSSGKYTCVAENDAGSQNCFVELIVKGTLELKVKWLRKEK</sequence>
<dbReference type="EMBL" id="CM004483">
    <property type="protein sequence ID" value="OCT61203.1"/>
    <property type="molecule type" value="Genomic_DNA"/>
</dbReference>
<gene>
    <name evidence="3" type="ORF">XELAEV_18047226mg</name>
</gene>
<dbReference type="OMA" id="DPNMQTS"/>
<feature type="domain" description="Ig-like" evidence="2">
    <location>
        <begin position="494"/>
        <end position="552"/>
    </location>
</feature>
<dbReference type="GO" id="GO:0005886">
    <property type="term" value="C:plasma membrane"/>
    <property type="evidence" value="ECO:0007669"/>
    <property type="project" value="TreeGrafter"/>
</dbReference>
<evidence type="ECO:0000313" key="4">
    <source>
        <dbReference type="Proteomes" id="UP000694892"/>
    </source>
</evidence>
<feature type="domain" description="Ig-like" evidence="2">
    <location>
        <begin position="315"/>
        <end position="403"/>
    </location>
</feature>
<dbReference type="FunFam" id="2.60.40.10:FF:000022">
    <property type="entry name" value="Cardiac titin"/>
    <property type="match status" value="5"/>
</dbReference>
<dbReference type="InterPro" id="IPR013098">
    <property type="entry name" value="Ig_I-set"/>
</dbReference>
<dbReference type="SUPFAM" id="SSF48726">
    <property type="entry name" value="Immunoglobulin"/>
    <property type="match status" value="6"/>
</dbReference>
<dbReference type="CDD" id="cd00096">
    <property type="entry name" value="Ig"/>
    <property type="match status" value="2"/>
</dbReference>
<evidence type="ECO:0000313" key="3">
    <source>
        <dbReference type="EMBL" id="OCT61203.1"/>
    </source>
</evidence>
<accession>A0A974H1C2</accession>
<feature type="domain" description="Ig-like" evidence="2">
    <location>
        <begin position="220"/>
        <end position="308"/>
    </location>
</feature>
<evidence type="ECO:0000256" key="1">
    <source>
        <dbReference type="ARBA" id="ARBA00023319"/>
    </source>
</evidence>
<dbReference type="PANTHER" id="PTHR10075:SF100">
    <property type="entry name" value="FASCICLIN-2"/>
    <property type="match status" value="1"/>
</dbReference>
<proteinExistence type="predicted"/>
<name>A0A974H1C2_XENLA</name>
<reference evidence="4" key="1">
    <citation type="journal article" date="2016" name="Nature">
        <title>Genome evolution in the allotetraploid frog Xenopus laevis.</title>
        <authorList>
            <person name="Session A.M."/>
            <person name="Uno Y."/>
            <person name="Kwon T."/>
            <person name="Chapman J.A."/>
            <person name="Toyoda A."/>
            <person name="Takahashi S."/>
            <person name="Fukui A."/>
            <person name="Hikosaka A."/>
            <person name="Suzuki A."/>
            <person name="Kondo M."/>
            <person name="van Heeringen S.J."/>
            <person name="Quigley I."/>
            <person name="Heinz S."/>
            <person name="Ogino H."/>
            <person name="Ochi H."/>
            <person name="Hellsten U."/>
            <person name="Lyons J.B."/>
            <person name="Simakov O."/>
            <person name="Putnam N."/>
            <person name="Stites J."/>
            <person name="Kuroki Y."/>
            <person name="Tanaka T."/>
            <person name="Michiue T."/>
            <person name="Watanabe M."/>
            <person name="Bogdanovic O."/>
            <person name="Lister R."/>
            <person name="Georgiou G."/>
            <person name="Paranjpe S.S."/>
            <person name="van Kruijsbergen I."/>
            <person name="Shu S."/>
            <person name="Carlson J."/>
            <person name="Kinoshita T."/>
            <person name="Ohta Y."/>
            <person name="Mawaribuchi S."/>
            <person name="Jenkins J."/>
            <person name="Grimwood J."/>
            <person name="Schmutz J."/>
            <person name="Mitros T."/>
            <person name="Mozaffari S.V."/>
            <person name="Suzuki Y."/>
            <person name="Haramoto Y."/>
            <person name="Yamamoto T.S."/>
            <person name="Takagi C."/>
            <person name="Heald R."/>
            <person name="Miller K."/>
            <person name="Haudenschild C."/>
            <person name="Kitzman J."/>
            <person name="Nakayama T."/>
            <person name="Izutsu Y."/>
            <person name="Robert J."/>
            <person name="Fortriede J."/>
            <person name="Burns K."/>
            <person name="Lotay V."/>
            <person name="Karimi K."/>
            <person name="Yasuoka Y."/>
            <person name="Dichmann D.S."/>
            <person name="Flajnik M.F."/>
            <person name="Houston D.W."/>
            <person name="Shendure J."/>
            <person name="DuPasquier L."/>
            <person name="Vize P.D."/>
            <person name="Zorn A.M."/>
            <person name="Ito M."/>
            <person name="Marcotte E.M."/>
            <person name="Wallingford J.B."/>
            <person name="Ito Y."/>
            <person name="Asashima M."/>
            <person name="Ueno N."/>
            <person name="Matsuda Y."/>
            <person name="Veenstra G.J."/>
            <person name="Fujiyama A."/>
            <person name="Harland R.M."/>
            <person name="Taira M."/>
            <person name="Rokhsar D.S."/>
        </authorList>
    </citation>
    <scope>NUCLEOTIDE SEQUENCE [LARGE SCALE GENOMIC DNA]</scope>
    <source>
        <strain evidence="4">J</strain>
    </source>
</reference>
<dbReference type="SMART" id="SM00408">
    <property type="entry name" value="IGc2"/>
    <property type="match status" value="5"/>
</dbReference>
<dbReference type="InterPro" id="IPR036179">
    <property type="entry name" value="Ig-like_dom_sf"/>
</dbReference>
<dbReference type="PROSITE" id="PS50835">
    <property type="entry name" value="IG_LIKE"/>
    <property type="match status" value="5"/>
</dbReference>
<keyword evidence="1" id="KW-0393">Immunoglobulin domain</keyword>
<feature type="domain" description="Ig-like" evidence="2">
    <location>
        <begin position="408"/>
        <end position="493"/>
    </location>
</feature>
<dbReference type="InterPro" id="IPR013783">
    <property type="entry name" value="Ig-like_fold"/>
</dbReference>
<protein>
    <recommendedName>
        <fullName evidence="2">Ig-like domain-containing protein</fullName>
    </recommendedName>
</protein>